<evidence type="ECO:0000256" key="1">
    <source>
        <dbReference type="SAM" id="Phobius"/>
    </source>
</evidence>
<dbReference type="Proteomes" id="UP000507245">
    <property type="component" value="Unassembled WGS sequence"/>
</dbReference>
<keyword evidence="3" id="KW-1185">Reference proteome</keyword>
<dbReference type="EMBL" id="CAEKKB010000008">
    <property type="protein sequence ID" value="CAB4319665.1"/>
    <property type="molecule type" value="Genomic_DNA"/>
</dbReference>
<gene>
    <name evidence="2" type="ORF">ORAREDHAP_LOCUS47194</name>
</gene>
<protein>
    <submittedName>
        <fullName evidence="2">Uncharacterized protein</fullName>
    </submittedName>
</protein>
<feature type="transmembrane region" description="Helical" evidence="1">
    <location>
        <begin position="16"/>
        <end position="38"/>
    </location>
</feature>
<name>A0A6J5Y6Q9_PRUAR</name>
<reference evidence="3" key="1">
    <citation type="journal article" date="2020" name="Genome Biol.">
        <title>Gamete binning: chromosome-level and haplotype-resolved genome assembly enabled by high-throughput single-cell sequencing of gamete genomes.</title>
        <authorList>
            <person name="Campoy J.A."/>
            <person name="Sun H."/>
            <person name="Goel M."/>
            <person name="Jiao W.-B."/>
            <person name="Folz-Donahue K."/>
            <person name="Wang N."/>
            <person name="Rubio M."/>
            <person name="Liu C."/>
            <person name="Kukat C."/>
            <person name="Ruiz D."/>
            <person name="Huettel B."/>
            <person name="Schneeberger K."/>
        </authorList>
    </citation>
    <scope>NUCLEOTIDE SEQUENCE [LARGE SCALE GENOMIC DNA]</scope>
    <source>
        <strain evidence="3">cv. Rojo Pasion</strain>
    </source>
</reference>
<keyword evidence="1" id="KW-1133">Transmembrane helix</keyword>
<proteinExistence type="predicted"/>
<accession>A0A6J5Y6Q9</accession>
<keyword evidence="1" id="KW-0812">Transmembrane</keyword>
<keyword evidence="1" id="KW-0472">Membrane</keyword>
<evidence type="ECO:0000313" key="2">
    <source>
        <dbReference type="EMBL" id="CAB4319665.1"/>
    </source>
</evidence>
<organism evidence="2 3">
    <name type="scientific">Prunus armeniaca</name>
    <name type="common">Apricot</name>
    <name type="synonym">Armeniaca vulgaris</name>
    <dbReference type="NCBI Taxonomy" id="36596"/>
    <lineage>
        <taxon>Eukaryota</taxon>
        <taxon>Viridiplantae</taxon>
        <taxon>Streptophyta</taxon>
        <taxon>Embryophyta</taxon>
        <taxon>Tracheophyta</taxon>
        <taxon>Spermatophyta</taxon>
        <taxon>Magnoliopsida</taxon>
        <taxon>eudicotyledons</taxon>
        <taxon>Gunneridae</taxon>
        <taxon>Pentapetalae</taxon>
        <taxon>rosids</taxon>
        <taxon>fabids</taxon>
        <taxon>Rosales</taxon>
        <taxon>Rosaceae</taxon>
        <taxon>Amygdaloideae</taxon>
        <taxon>Amygdaleae</taxon>
        <taxon>Prunus</taxon>
    </lineage>
</organism>
<sequence>MKPHRLSVSLYLSLNLLYVGAVSNLSIASLMGYGLFVLPSPQRSMTSVVCVSLFF</sequence>
<dbReference type="AlphaFoldDB" id="A0A6J5Y6Q9"/>
<evidence type="ECO:0000313" key="3">
    <source>
        <dbReference type="Proteomes" id="UP000507245"/>
    </source>
</evidence>